<feature type="domain" description="FBD" evidence="1">
    <location>
        <begin position="14"/>
        <end position="54"/>
    </location>
</feature>
<dbReference type="InterPro" id="IPR006566">
    <property type="entry name" value="FBD"/>
</dbReference>
<dbReference type="EMBL" id="MLFT02000006">
    <property type="protein sequence ID" value="PHT45986.1"/>
    <property type="molecule type" value="Genomic_DNA"/>
</dbReference>
<reference evidence="3" key="2">
    <citation type="journal article" date="2017" name="J. Anim. Genet.">
        <title>Multiple reference genome sequences of hot pepper reveal the massive evolution of plant disease resistance genes by retroduplication.</title>
        <authorList>
            <person name="Kim S."/>
            <person name="Park J."/>
            <person name="Yeom S.-I."/>
            <person name="Kim Y.-M."/>
            <person name="Seo E."/>
            <person name="Kim K.-T."/>
            <person name="Kim M.-S."/>
            <person name="Lee J.M."/>
            <person name="Cheong K."/>
            <person name="Shin H.-S."/>
            <person name="Kim S.-B."/>
            <person name="Han K."/>
            <person name="Lee J."/>
            <person name="Park M."/>
            <person name="Lee H.-A."/>
            <person name="Lee H.-Y."/>
            <person name="Lee Y."/>
            <person name="Oh S."/>
            <person name="Lee J.H."/>
            <person name="Choi E."/>
            <person name="Choi E."/>
            <person name="Lee S.E."/>
            <person name="Jeon J."/>
            <person name="Kim H."/>
            <person name="Choi G."/>
            <person name="Song H."/>
            <person name="Lee J."/>
            <person name="Lee S.-C."/>
            <person name="Kwon J.-K."/>
            <person name="Lee H.-Y."/>
            <person name="Koo N."/>
            <person name="Hong Y."/>
            <person name="Kim R.W."/>
            <person name="Kang W.-H."/>
            <person name="Huh J.H."/>
            <person name="Kang B.-C."/>
            <person name="Yang T.-J."/>
            <person name="Lee Y.-H."/>
            <person name="Bennetzen J.L."/>
            <person name="Choi D."/>
        </authorList>
    </citation>
    <scope>NUCLEOTIDE SEQUENCE [LARGE SCALE GENOMIC DNA]</scope>
    <source>
        <strain evidence="3">cv. PBC81</strain>
    </source>
</reference>
<gene>
    <name evidence="2" type="ORF">CQW23_15144</name>
</gene>
<dbReference type="Proteomes" id="UP000224567">
    <property type="component" value="Unassembled WGS sequence"/>
</dbReference>
<reference evidence="2 3" key="1">
    <citation type="journal article" date="2017" name="Genome Biol.">
        <title>New reference genome sequences of hot pepper reveal the massive evolution of plant disease-resistance genes by retroduplication.</title>
        <authorList>
            <person name="Kim S."/>
            <person name="Park J."/>
            <person name="Yeom S.I."/>
            <person name="Kim Y.M."/>
            <person name="Seo E."/>
            <person name="Kim K.T."/>
            <person name="Kim M.S."/>
            <person name="Lee J.M."/>
            <person name="Cheong K."/>
            <person name="Shin H.S."/>
            <person name="Kim S.B."/>
            <person name="Han K."/>
            <person name="Lee J."/>
            <person name="Park M."/>
            <person name="Lee H.A."/>
            <person name="Lee H.Y."/>
            <person name="Lee Y."/>
            <person name="Oh S."/>
            <person name="Lee J.H."/>
            <person name="Choi E."/>
            <person name="Choi E."/>
            <person name="Lee S.E."/>
            <person name="Jeon J."/>
            <person name="Kim H."/>
            <person name="Choi G."/>
            <person name="Song H."/>
            <person name="Lee J."/>
            <person name="Lee S.C."/>
            <person name="Kwon J.K."/>
            <person name="Lee H.Y."/>
            <person name="Koo N."/>
            <person name="Hong Y."/>
            <person name="Kim R.W."/>
            <person name="Kang W.H."/>
            <person name="Huh J.H."/>
            <person name="Kang B.C."/>
            <person name="Yang T.J."/>
            <person name="Lee Y.H."/>
            <person name="Bennetzen J.L."/>
            <person name="Choi D."/>
        </authorList>
    </citation>
    <scope>NUCLEOTIDE SEQUENCE [LARGE SCALE GENOMIC DNA]</scope>
    <source>
        <strain evidence="3">cv. PBC81</strain>
    </source>
</reference>
<organism evidence="2 3">
    <name type="scientific">Capsicum baccatum</name>
    <name type="common">Peruvian pepper</name>
    <dbReference type="NCBI Taxonomy" id="33114"/>
    <lineage>
        <taxon>Eukaryota</taxon>
        <taxon>Viridiplantae</taxon>
        <taxon>Streptophyta</taxon>
        <taxon>Embryophyta</taxon>
        <taxon>Tracheophyta</taxon>
        <taxon>Spermatophyta</taxon>
        <taxon>Magnoliopsida</taxon>
        <taxon>eudicotyledons</taxon>
        <taxon>Gunneridae</taxon>
        <taxon>Pentapetalae</taxon>
        <taxon>asterids</taxon>
        <taxon>lamiids</taxon>
        <taxon>Solanales</taxon>
        <taxon>Solanaceae</taxon>
        <taxon>Solanoideae</taxon>
        <taxon>Capsiceae</taxon>
        <taxon>Capsicum</taxon>
    </lineage>
</organism>
<keyword evidence="3" id="KW-1185">Reference proteome</keyword>
<protein>
    <recommendedName>
        <fullName evidence="1">FBD domain-containing protein</fullName>
    </recommendedName>
</protein>
<evidence type="ECO:0000313" key="2">
    <source>
        <dbReference type="EMBL" id="PHT45986.1"/>
    </source>
</evidence>
<accession>A0A2G2WL74</accession>
<dbReference type="AlphaFoldDB" id="A0A2G2WL74"/>
<sequence length="93" mass="10969">MKYVYVFKGEIRRKTPESPHQHLSEVQYRGYFGDVNDVELAMYFFENTLALEKFIVDPSVEFHHNCEDPQKARDRAMLQLQPKVPQGVKLLIL</sequence>
<evidence type="ECO:0000259" key="1">
    <source>
        <dbReference type="Pfam" id="PF08387"/>
    </source>
</evidence>
<dbReference type="OrthoDB" id="613853at2759"/>
<dbReference type="Pfam" id="PF08387">
    <property type="entry name" value="FBD"/>
    <property type="match status" value="1"/>
</dbReference>
<proteinExistence type="predicted"/>
<name>A0A2G2WL74_CAPBA</name>
<comment type="caution">
    <text evidence="2">The sequence shown here is derived from an EMBL/GenBank/DDBJ whole genome shotgun (WGS) entry which is preliminary data.</text>
</comment>
<evidence type="ECO:0000313" key="3">
    <source>
        <dbReference type="Proteomes" id="UP000224567"/>
    </source>
</evidence>